<dbReference type="EMBL" id="FYEZ01000001">
    <property type="protein sequence ID" value="SNC63938.1"/>
    <property type="molecule type" value="Genomic_DNA"/>
</dbReference>
<dbReference type="GO" id="GO:0045150">
    <property type="term" value="P:acetoin catabolic process"/>
    <property type="evidence" value="ECO:0007669"/>
    <property type="project" value="UniProtKB-UniPathway"/>
</dbReference>
<keyword evidence="4" id="KW-0006">Acetoin catabolism</keyword>
<dbReference type="Gene3D" id="3.40.800.20">
    <property type="entry name" value="Histone deacetylase domain"/>
    <property type="match status" value="1"/>
</dbReference>
<dbReference type="OrthoDB" id="9808367at2"/>
<gene>
    <name evidence="6" type="ORF">SAMN05445756_1009</name>
</gene>
<accession>A0A212TCZ8</accession>
<evidence type="ECO:0000256" key="1">
    <source>
        <dbReference type="ARBA" id="ARBA00005101"/>
    </source>
</evidence>
<dbReference type="PANTHER" id="PTHR10625:SF10">
    <property type="entry name" value="HISTONE DEACETYLASE HDAC1"/>
    <property type="match status" value="1"/>
</dbReference>
<dbReference type="AlphaFoldDB" id="A0A212TCZ8"/>
<dbReference type="InterPro" id="IPR037138">
    <property type="entry name" value="His_deacetylse_dom_sf"/>
</dbReference>
<dbReference type="GO" id="GO:0040029">
    <property type="term" value="P:epigenetic regulation of gene expression"/>
    <property type="evidence" value="ECO:0007669"/>
    <property type="project" value="TreeGrafter"/>
</dbReference>
<dbReference type="InterPro" id="IPR003085">
    <property type="entry name" value="AcuC"/>
</dbReference>
<comment type="similarity">
    <text evidence="2">Belongs to the histone deacetylase family.</text>
</comment>
<feature type="domain" description="Histone deacetylase" evidence="5">
    <location>
        <begin position="33"/>
        <end position="326"/>
    </location>
</feature>
<protein>
    <recommendedName>
        <fullName evidence="3">Acetoin utilization protein AcuC</fullName>
    </recommendedName>
</protein>
<dbReference type="PRINTS" id="PR01272">
    <property type="entry name" value="ACUCPROTEIN"/>
</dbReference>
<evidence type="ECO:0000313" key="6">
    <source>
        <dbReference type="EMBL" id="SNC63938.1"/>
    </source>
</evidence>
<evidence type="ECO:0000256" key="3">
    <source>
        <dbReference type="ARBA" id="ARBA00020218"/>
    </source>
</evidence>
<evidence type="ECO:0000256" key="2">
    <source>
        <dbReference type="ARBA" id="ARBA00005947"/>
    </source>
</evidence>
<dbReference type="GO" id="GO:0004407">
    <property type="term" value="F:histone deacetylase activity"/>
    <property type="evidence" value="ECO:0007669"/>
    <property type="project" value="TreeGrafter"/>
</dbReference>
<dbReference type="CDD" id="cd09994">
    <property type="entry name" value="HDAC_AcuC_like"/>
    <property type="match status" value="1"/>
</dbReference>
<dbReference type="PRINTS" id="PR01270">
    <property type="entry name" value="HDASUPER"/>
</dbReference>
<dbReference type="InterPro" id="IPR023801">
    <property type="entry name" value="His_deacetylse_dom"/>
</dbReference>
<organism evidence="6 7">
    <name type="scientific">Kytococcus aerolatus</name>
    <dbReference type="NCBI Taxonomy" id="592308"/>
    <lineage>
        <taxon>Bacteria</taxon>
        <taxon>Bacillati</taxon>
        <taxon>Actinomycetota</taxon>
        <taxon>Actinomycetes</taxon>
        <taxon>Micrococcales</taxon>
        <taxon>Kytococcaceae</taxon>
        <taxon>Kytococcus</taxon>
    </lineage>
</organism>
<proteinExistence type="inferred from homology"/>
<dbReference type="InterPro" id="IPR000286">
    <property type="entry name" value="HDACs"/>
</dbReference>
<comment type="pathway">
    <text evidence="1">Ketone degradation; acetoin degradation.</text>
</comment>
<dbReference type="InterPro" id="IPR023696">
    <property type="entry name" value="Ureohydrolase_dom_sf"/>
</dbReference>
<evidence type="ECO:0000259" key="5">
    <source>
        <dbReference type="Pfam" id="PF00850"/>
    </source>
</evidence>
<dbReference type="Pfam" id="PF00850">
    <property type="entry name" value="Hist_deacetyl"/>
    <property type="match status" value="1"/>
</dbReference>
<dbReference type="RefSeq" id="WP_088817919.1">
    <property type="nucleotide sequence ID" value="NZ_FYEZ01000001.1"/>
</dbReference>
<evidence type="ECO:0000313" key="7">
    <source>
        <dbReference type="Proteomes" id="UP000198122"/>
    </source>
</evidence>
<keyword evidence="7" id="KW-1185">Reference proteome</keyword>
<dbReference type="Proteomes" id="UP000198122">
    <property type="component" value="Unassembled WGS sequence"/>
</dbReference>
<sequence>MDVAADRPAPRSLETARVVWDDAFIQYDFGLAHPMNPLRLRLTHLLAAEIGVLDRVEVVPTRMATEAELLTVHEAAYVEHVRRMSEAPQEADGSFGVGDEDSPAFAGMHEASALAAGGSITLADGIMDGSFVRGVNIAGGLHHAMPGRASGFCIYNDAAMAIHRLLERGAERVVYVDLDAHHGDGVETAFWDDPRVVTISLHETGRVLFPGTGFPGDLGGPAAQGSAVNVALPPGTGDAAWLRALHGVVPAIVHAVEPTVLVTQHGCDGHSRDPLAHLGLSIEAQTAAAGAMRELAGSVCEERWLALGGGGYSISDAVPRAWAALMGVASGVEIDLAADTPSSWRDTVEELAGEFPLTLGDDDGRWPWYRSWELGFDPESPVDQAVMAAREAVFPHHGLDPWFD</sequence>
<evidence type="ECO:0000256" key="4">
    <source>
        <dbReference type="ARBA" id="ARBA00022627"/>
    </source>
</evidence>
<dbReference type="UniPathway" id="UPA00040"/>
<dbReference type="SUPFAM" id="SSF52768">
    <property type="entry name" value="Arginase/deacetylase"/>
    <property type="match status" value="1"/>
</dbReference>
<dbReference type="PANTHER" id="PTHR10625">
    <property type="entry name" value="HISTONE DEACETYLASE HDAC1-RELATED"/>
    <property type="match status" value="1"/>
</dbReference>
<reference evidence="6 7" key="1">
    <citation type="submission" date="2017-06" db="EMBL/GenBank/DDBJ databases">
        <authorList>
            <person name="Kim H.J."/>
            <person name="Triplett B.A."/>
        </authorList>
    </citation>
    <scope>NUCLEOTIDE SEQUENCE [LARGE SCALE GENOMIC DNA]</scope>
    <source>
        <strain evidence="6 7">DSM 22179</strain>
    </source>
</reference>
<name>A0A212TCZ8_9MICO</name>